<comment type="caution">
    <text evidence="2">The sequence shown here is derived from an EMBL/GenBank/DDBJ whole genome shotgun (WGS) entry which is preliminary data.</text>
</comment>
<reference evidence="2" key="2">
    <citation type="submission" date="2020-08" db="EMBL/GenBank/DDBJ databases">
        <authorList>
            <person name="Chen M."/>
            <person name="Teng W."/>
            <person name="Zhao L."/>
            <person name="Hu C."/>
            <person name="Zhou Y."/>
            <person name="Han B."/>
            <person name="Song L."/>
            <person name="Shu W."/>
        </authorList>
    </citation>
    <scope>NUCLEOTIDE SEQUENCE</scope>
    <source>
        <strain evidence="2">FACHB-1375</strain>
    </source>
</reference>
<dbReference type="GO" id="GO:0004792">
    <property type="term" value="F:thiosulfate-cyanide sulfurtransferase activity"/>
    <property type="evidence" value="ECO:0007669"/>
    <property type="project" value="TreeGrafter"/>
</dbReference>
<dbReference type="Gene3D" id="3.40.50.720">
    <property type="entry name" value="NAD(P)-binding Rossmann-like Domain"/>
    <property type="match status" value="1"/>
</dbReference>
<dbReference type="Pfam" id="PF00899">
    <property type="entry name" value="ThiF"/>
    <property type="match status" value="1"/>
</dbReference>
<dbReference type="RefSeq" id="WP_190468703.1">
    <property type="nucleotide sequence ID" value="NZ_JACJPW010000063.1"/>
</dbReference>
<dbReference type="InterPro" id="IPR000594">
    <property type="entry name" value="ThiF_NAD_FAD-bd"/>
</dbReference>
<dbReference type="EMBL" id="JACJPW010000063">
    <property type="protein sequence ID" value="MBD2183737.1"/>
    <property type="molecule type" value="Genomic_DNA"/>
</dbReference>
<evidence type="ECO:0000313" key="2">
    <source>
        <dbReference type="EMBL" id="MBD2183737.1"/>
    </source>
</evidence>
<organism evidence="2 3">
    <name type="scientific">Aerosakkonema funiforme FACHB-1375</name>
    <dbReference type="NCBI Taxonomy" id="2949571"/>
    <lineage>
        <taxon>Bacteria</taxon>
        <taxon>Bacillati</taxon>
        <taxon>Cyanobacteriota</taxon>
        <taxon>Cyanophyceae</taxon>
        <taxon>Oscillatoriophycideae</taxon>
        <taxon>Aerosakkonematales</taxon>
        <taxon>Aerosakkonemataceae</taxon>
        <taxon>Aerosakkonema</taxon>
    </lineage>
</organism>
<dbReference type="GO" id="GO:0016779">
    <property type="term" value="F:nucleotidyltransferase activity"/>
    <property type="evidence" value="ECO:0007669"/>
    <property type="project" value="UniProtKB-KW"/>
</dbReference>
<dbReference type="PANTHER" id="PTHR10953:SF102">
    <property type="entry name" value="ADENYLYLTRANSFERASE AND SULFURTRANSFERASE MOCS3"/>
    <property type="match status" value="1"/>
</dbReference>
<dbReference type="SUPFAM" id="SSF69572">
    <property type="entry name" value="Activating enzymes of the ubiquitin-like proteins"/>
    <property type="match status" value="1"/>
</dbReference>
<proteinExistence type="predicted"/>
<dbReference type="GO" id="GO:0008146">
    <property type="term" value="F:sulfotransferase activity"/>
    <property type="evidence" value="ECO:0007669"/>
    <property type="project" value="TreeGrafter"/>
</dbReference>
<keyword evidence="2" id="KW-0808">Transferase</keyword>
<dbReference type="InterPro" id="IPR045886">
    <property type="entry name" value="ThiF/MoeB/HesA"/>
</dbReference>
<gene>
    <name evidence="2" type="ORF">H6G03_22180</name>
</gene>
<dbReference type="AlphaFoldDB" id="A0A926VH69"/>
<protein>
    <submittedName>
        <fullName evidence="2">ThiF family adenylyltransferase</fullName>
    </submittedName>
</protein>
<accession>A0A926VH69</accession>
<dbReference type="Proteomes" id="UP000641646">
    <property type="component" value="Unassembled WGS sequence"/>
</dbReference>
<dbReference type="GO" id="GO:0005829">
    <property type="term" value="C:cytosol"/>
    <property type="evidence" value="ECO:0007669"/>
    <property type="project" value="TreeGrafter"/>
</dbReference>
<dbReference type="PANTHER" id="PTHR10953">
    <property type="entry name" value="UBIQUITIN-ACTIVATING ENZYME E1"/>
    <property type="match status" value="1"/>
</dbReference>
<evidence type="ECO:0000313" key="3">
    <source>
        <dbReference type="Proteomes" id="UP000641646"/>
    </source>
</evidence>
<keyword evidence="3" id="KW-1185">Reference proteome</keyword>
<keyword evidence="2" id="KW-0548">Nucleotidyltransferase</keyword>
<reference evidence="2" key="1">
    <citation type="journal article" date="2015" name="ISME J.">
        <title>Draft Genome Sequence of Streptomyces incarnatus NRRL8089, which Produces the Nucleoside Antibiotic Sinefungin.</title>
        <authorList>
            <person name="Oshima K."/>
            <person name="Hattori M."/>
            <person name="Shimizu H."/>
            <person name="Fukuda K."/>
            <person name="Nemoto M."/>
            <person name="Inagaki K."/>
            <person name="Tamura T."/>
        </authorList>
    </citation>
    <scope>NUCLEOTIDE SEQUENCE</scope>
    <source>
        <strain evidence="2">FACHB-1375</strain>
    </source>
</reference>
<feature type="domain" description="THIF-type NAD/FAD binding fold" evidence="1">
    <location>
        <begin position="21"/>
        <end position="240"/>
    </location>
</feature>
<dbReference type="InterPro" id="IPR035985">
    <property type="entry name" value="Ubiquitin-activating_enz"/>
</dbReference>
<dbReference type="GO" id="GO:0008641">
    <property type="term" value="F:ubiquitin-like modifier activating enzyme activity"/>
    <property type="evidence" value="ECO:0007669"/>
    <property type="project" value="InterPro"/>
</dbReference>
<name>A0A926VH69_9CYAN</name>
<evidence type="ECO:0000259" key="1">
    <source>
        <dbReference type="Pfam" id="PF00899"/>
    </source>
</evidence>
<sequence length="283" mass="32200">MKEQNSLLDFDRITYLLNPEQFADKRITIVGLGSGGTPACDHLVMNGIRIWELYDPDTLGTENLVKHPRMRKDLGKLKVDIQKEWIEDRNPNAEVEAFAEDVMNSTKFIESVRRSDLVLSCSDKKSVREFVSDQCVVARIPFVTASVFRTGIGGEVFGYIPDQTGCYRCLQLYSELNHINLSDDALGLTGEEQHRIYGVEERKFRASGLSIDIQMIALIQVRMALSILLQESTVLMPRLKSNWIVYANRPAKGIFRSHFEAKQMLLKPQKVCNCTEQSHLQES</sequence>